<feature type="compositionally biased region" description="Low complexity" evidence="8">
    <location>
        <begin position="367"/>
        <end position="394"/>
    </location>
</feature>
<dbReference type="Gene3D" id="3.30.200.90">
    <property type="match status" value="1"/>
</dbReference>
<sequence>MTILSSKKERRGDCKTGNNGEPNLEKDHLPGNMGHPHIAPGLHHHASPPRWSRSNDRFPGSPGSSGSQVESGSDGTLRSTTDGGVHLSPHDAASSHTSHSSPMIGVAHSPHPAHGSKRRGRDMTRYGCGVGYSCCRNNKSVCCSSTAPLKSPKTSIKNGVKRDCSGDSSENLNGSRGNSSSSVGSSVDLSGSVVDPGPVPQSSEPIDVESDPSLAYIQRKSLDHAHGNHVEIQALSEMYNRPIEVYHYNTTPINIFQGCHQTENEPIRLSYHQNIHYNSVVNPFKPTVGVGLGLPAYKPGIAEKNLVDKALRISEEHELEKAMLEDKLRATDWEATNEAIEEQVARESYVEWLRENEKRAMKKKSKLTATATATSNQQQISSSPSRSSPKASSSGLNNNDSRAPKDFGLVETASFVNQFTPQLFGISDWDTTEEQDIIARVLAQSQQEYLDSLKRNQGR</sequence>
<dbReference type="STRING" id="32264.T1JSB4"/>
<dbReference type="InterPro" id="IPR050704">
    <property type="entry name" value="Peptidase_C85-like"/>
</dbReference>
<evidence type="ECO:0000256" key="4">
    <source>
        <dbReference type="ARBA" id="ARBA00022670"/>
    </source>
</evidence>
<dbReference type="EnsemblMetazoa" id="tetur01g09920.1">
    <property type="protein sequence ID" value="tetur01g09920.1"/>
    <property type="gene ID" value="tetur01g09920"/>
</dbReference>
<dbReference type="GO" id="GO:0004843">
    <property type="term" value="F:cysteine-type deubiquitinase activity"/>
    <property type="evidence" value="ECO:0007669"/>
    <property type="project" value="UniProtKB-EC"/>
</dbReference>
<dbReference type="CDD" id="cd22249">
    <property type="entry name" value="UDM1_RNF168_RNF169-like"/>
    <property type="match status" value="1"/>
</dbReference>
<dbReference type="eggNOG" id="KOG2605">
    <property type="taxonomic scope" value="Eukaryota"/>
</dbReference>
<dbReference type="GO" id="GO:0016579">
    <property type="term" value="P:protein deubiquitination"/>
    <property type="evidence" value="ECO:0007669"/>
    <property type="project" value="TreeGrafter"/>
</dbReference>
<keyword evidence="6" id="KW-0378">Hydrolase</keyword>
<evidence type="ECO:0000256" key="2">
    <source>
        <dbReference type="ARBA" id="ARBA00010407"/>
    </source>
</evidence>
<feature type="compositionally biased region" description="Polar residues" evidence="8">
    <location>
        <begin position="146"/>
        <end position="157"/>
    </location>
</feature>
<evidence type="ECO:0000259" key="9">
    <source>
        <dbReference type="Pfam" id="PF02338"/>
    </source>
</evidence>
<evidence type="ECO:0000313" key="11">
    <source>
        <dbReference type="Proteomes" id="UP000015104"/>
    </source>
</evidence>
<dbReference type="Pfam" id="PF02338">
    <property type="entry name" value="OTU"/>
    <property type="match status" value="1"/>
</dbReference>
<dbReference type="Proteomes" id="UP000015104">
    <property type="component" value="Unassembled WGS sequence"/>
</dbReference>
<reference evidence="10" key="2">
    <citation type="submission" date="2015-06" db="UniProtKB">
        <authorList>
            <consortium name="EnsemblMetazoa"/>
        </authorList>
    </citation>
    <scope>IDENTIFICATION</scope>
</reference>
<keyword evidence="4" id="KW-0645">Protease</keyword>
<comment type="catalytic activity">
    <reaction evidence="1">
        <text>Thiol-dependent hydrolysis of ester, thioester, amide, peptide and isopeptide bonds formed by the C-terminal Gly of ubiquitin (a 76-residue protein attached to proteins as an intracellular targeting signal).</text>
        <dbReference type="EC" id="3.4.19.12"/>
    </reaction>
</comment>
<dbReference type="SUPFAM" id="SSF54001">
    <property type="entry name" value="Cysteine proteinases"/>
    <property type="match status" value="1"/>
</dbReference>
<name>T1JSB4_TETUR</name>
<evidence type="ECO:0000256" key="3">
    <source>
        <dbReference type="ARBA" id="ARBA00012759"/>
    </source>
</evidence>
<dbReference type="InterPro" id="IPR003323">
    <property type="entry name" value="OTU_dom"/>
</dbReference>
<feature type="compositionally biased region" description="Low complexity" evidence="8">
    <location>
        <begin position="90"/>
        <end position="102"/>
    </location>
</feature>
<evidence type="ECO:0000313" key="10">
    <source>
        <dbReference type="EnsemblMetazoa" id="tetur01g09920.1"/>
    </source>
</evidence>
<reference evidence="11" key="1">
    <citation type="submission" date="2011-08" db="EMBL/GenBank/DDBJ databases">
        <authorList>
            <person name="Rombauts S."/>
        </authorList>
    </citation>
    <scope>NUCLEOTIDE SEQUENCE</scope>
    <source>
        <strain evidence="11">London</strain>
    </source>
</reference>
<feature type="compositionally biased region" description="Low complexity" evidence="8">
    <location>
        <begin position="168"/>
        <end position="194"/>
    </location>
</feature>
<feature type="region of interest" description="Disordered" evidence="8">
    <location>
        <begin position="1"/>
        <end position="121"/>
    </location>
</feature>
<feature type="region of interest" description="Disordered" evidence="8">
    <location>
        <begin position="361"/>
        <end position="404"/>
    </location>
</feature>
<protein>
    <recommendedName>
        <fullName evidence="3">ubiquitinyl hydrolase 1</fullName>
        <ecNumber evidence="3">3.4.19.12</ecNumber>
    </recommendedName>
    <alternativeName>
        <fullName evidence="7">Deubiquitinating enzyme A</fullName>
    </alternativeName>
</protein>
<evidence type="ECO:0000256" key="6">
    <source>
        <dbReference type="ARBA" id="ARBA00022801"/>
    </source>
</evidence>
<proteinExistence type="inferred from homology"/>
<dbReference type="EMBL" id="CAEY01000459">
    <property type="status" value="NOT_ANNOTATED_CDS"/>
    <property type="molecule type" value="Genomic_DNA"/>
</dbReference>
<comment type="similarity">
    <text evidence="2">Belongs to the peptidase C85 family.</text>
</comment>
<dbReference type="PANTHER" id="PTHR12419">
    <property type="entry name" value="OTU DOMAIN CONTAINING PROTEIN"/>
    <property type="match status" value="1"/>
</dbReference>
<organism evidence="10 11">
    <name type="scientific">Tetranychus urticae</name>
    <name type="common">Two-spotted spider mite</name>
    <dbReference type="NCBI Taxonomy" id="32264"/>
    <lineage>
        <taxon>Eukaryota</taxon>
        <taxon>Metazoa</taxon>
        <taxon>Ecdysozoa</taxon>
        <taxon>Arthropoda</taxon>
        <taxon>Chelicerata</taxon>
        <taxon>Arachnida</taxon>
        <taxon>Acari</taxon>
        <taxon>Acariformes</taxon>
        <taxon>Trombidiformes</taxon>
        <taxon>Prostigmata</taxon>
        <taxon>Eleutherengona</taxon>
        <taxon>Raphignathae</taxon>
        <taxon>Tetranychoidea</taxon>
        <taxon>Tetranychidae</taxon>
        <taxon>Tetranychus</taxon>
    </lineage>
</organism>
<feature type="compositionally biased region" description="Polar residues" evidence="8">
    <location>
        <begin position="62"/>
        <end position="82"/>
    </location>
</feature>
<evidence type="ECO:0000256" key="8">
    <source>
        <dbReference type="SAM" id="MobiDB-lite"/>
    </source>
</evidence>
<feature type="domain" description="OTU" evidence="9">
    <location>
        <begin position="213"/>
        <end position="277"/>
    </location>
</feature>
<feature type="region of interest" description="Disordered" evidence="8">
    <location>
        <begin position="146"/>
        <end position="208"/>
    </location>
</feature>
<keyword evidence="11" id="KW-1185">Reference proteome</keyword>
<accession>T1JSB4</accession>
<dbReference type="GO" id="GO:0006508">
    <property type="term" value="P:proteolysis"/>
    <property type="evidence" value="ECO:0007669"/>
    <property type="project" value="UniProtKB-KW"/>
</dbReference>
<evidence type="ECO:0000256" key="7">
    <source>
        <dbReference type="ARBA" id="ARBA00033460"/>
    </source>
</evidence>
<evidence type="ECO:0000256" key="5">
    <source>
        <dbReference type="ARBA" id="ARBA00022786"/>
    </source>
</evidence>
<feature type="compositionally biased region" description="Basic and acidic residues" evidence="8">
    <location>
        <begin position="1"/>
        <end position="14"/>
    </location>
</feature>
<dbReference type="AlphaFoldDB" id="T1JSB4"/>
<keyword evidence="5" id="KW-0833">Ubl conjugation pathway</keyword>
<dbReference type="HOGENOM" id="CLU_021938_2_0_1"/>
<dbReference type="PANTHER" id="PTHR12419:SF4">
    <property type="entry name" value="OTU DOMAIN-CONTAINING PROTEIN 5"/>
    <property type="match status" value="1"/>
</dbReference>
<dbReference type="GO" id="GO:0061578">
    <property type="term" value="F:K63-linked deubiquitinase activity"/>
    <property type="evidence" value="ECO:0007669"/>
    <property type="project" value="TreeGrafter"/>
</dbReference>
<evidence type="ECO:0000256" key="1">
    <source>
        <dbReference type="ARBA" id="ARBA00000707"/>
    </source>
</evidence>
<dbReference type="InterPro" id="IPR038765">
    <property type="entry name" value="Papain-like_cys_pep_sf"/>
</dbReference>
<dbReference type="EC" id="3.4.19.12" evidence="3"/>